<proteinExistence type="inferred from homology"/>
<dbReference type="Gene3D" id="3.90.25.10">
    <property type="entry name" value="UDP-galactose 4-epimerase, domain 1"/>
    <property type="match status" value="1"/>
</dbReference>
<dbReference type="EMBL" id="CH408033">
    <property type="protein sequence ID" value="EAQ86317.1"/>
    <property type="molecule type" value="Genomic_DNA"/>
</dbReference>
<evidence type="ECO:0000256" key="2">
    <source>
        <dbReference type="ARBA" id="ARBA00022857"/>
    </source>
</evidence>
<keyword evidence="2" id="KW-0521">NADP</keyword>
<dbReference type="RefSeq" id="XP_001225226.1">
    <property type="nucleotide sequence ID" value="XM_001225225.1"/>
</dbReference>
<dbReference type="InterPro" id="IPR036291">
    <property type="entry name" value="NAD(P)-bd_dom_sf"/>
</dbReference>
<dbReference type="InParanoid" id="Q2GWT4"/>
<dbReference type="HOGENOM" id="CLU_044876_8_0_1"/>
<protein>
    <recommendedName>
        <fullName evidence="6">NmrA-like domain-containing protein</fullName>
    </recommendedName>
</protein>
<evidence type="ECO:0000256" key="3">
    <source>
        <dbReference type="ARBA" id="ARBA00023002"/>
    </source>
</evidence>
<organism evidence="4 5">
    <name type="scientific">Chaetomium globosum (strain ATCC 6205 / CBS 148.51 / DSM 1962 / NBRC 6347 / NRRL 1970)</name>
    <name type="common">Soil fungus</name>
    <dbReference type="NCBI Taxonomy" id="306901"/>
    <lineage>
        <taxon>Eukaryota</taxon>
        <taxon>Fungi</taxon>
        <taxon>Dikarya</taxon>
        <taxon>Ascomycota</taxon>
        <taxon>Pezizomycotina</taxon>
        <taxon>Sordariomycetes</taxon>
        <taxon>Sordariomycetidae</taxon>
        <taxon>Sordariales</taxon>
        <taxon>Chaetomiaceae</taxon>
        <taxon>Chaetomium</taxon>
    </lineage>
</organism>
<evidence type="ECO:0000313" key="5">
    <source>
        <dbReference type="Proteomes" id="UP000001056"/>
    </source>
</evidence>
<dbReference type="PANTHER" id="PTHR47706:SF4">
    <property type="entry name" value="NMRA-LIKE DOMAIN-CONTAINING PROTEIN"/>
    <property type="match status" value="1"/>
</dbReference>
<dbReference type="GeneID" id="4393333"/>
<evidence type="ECO:0000313" key="4">
    <source>
        <dbReference type="EMBL" id="EAQ86317.1"/>
    </source>
</evidence>
<dbReference type="Gene3D" id="3.40.50.720">
    <property type="entry name" value="NAD(P)-binding Rossmann-like Domain"/>
    <property type="match status" value="1"/>
</dbReference>
<keyword evidence="5" id="KW-1185">Reference proteome</keyword>
<dbReference type="Proteomes" id="UP000001056">
    <property type="component" value="Unassembled WGS sequence"/>
</dbReference>
<dbReference type="PANTHER" id="PTHR47706">
    <property type="entry name" value="NMRA-LIKE FAMILY PROTEIN"/>
    <property type="match status" value="1"/>
</dbReference>
<sequence>MVKIVVAGGSGSPNLTTCPGTMAKVLEYSLFMPGLFTNYLTHPYKSTKHIHPMQTPFDLGNRRLLMVDSGDFCITLTTVTDIANVVVKAVEYEGEWPVVGGIRGDDLTMEEVIKMGERVRGGRFNVERLKVDDLKAGVVKSTWLPTPDHPSFTPEQIAEFTEYMTAGIVLGISAGALSVSDEWNQLLPDYKFTKAEDFLAEFWRDKP</sequence>
<dbReference type="OMA" id="IAEFTEY"/>
<dbReference type="AlphaFoldDB" id="Q2GWT4"/>
<dbReference type="SUPFAM" id="SSF51735">
    <property type="entry name" value="NAD(P)-binding Rossmann-fold domains"/>
    <property type="match status" value="1"/>
</dbReference>
<keyword evidence="3" id="KW-0560">Oxidoreductase</keyword>
<name>Q2GWT4_CHAGB</name>
<evidence type="ECO:0000256" key="1">
    <source>
        <dbReference type="ARBA" id="ARBA00005725"/>
    </source>
</evidence>
<dbReference type="GO" id="GO:0016491">
    <property type="term" value="F:oxidoreductase activity"/>
    <property type="evidence" value="ECO:0007669"/>
    <property type="project" value="UniProtKB-KW"/>
</dbReference>
<evidence type="ECO:0008006" key="6">
    <source>
        <dbReference type="Google" id="ProtNLM"/>
    </source>
</evidence>
<dbReference type="InterPro" id="IPR051609">
    <property type="entry name" value="NmrA/Isoflavone_reductase-like"/>
</dbReference>
<dbReference type="eggNOG" id="ENOG502RXEE">
    <property type="taxonomic scope" value="Eukaryota"/>
</dbReference>
<accession>Q2GWT4</accession>
<dbReference type="VEuPathDB" id="FungiDB:CHGG_07570"/>
<dbReference type="OrthoDB" id="10000533at2759"/>
<comment type="similarity">
    <text evidence="1">Belongs to the NmrA-type oxidoreductase family. Isoflavone reductase subfamily.</text>
</comment>
<gene>
    <name evidence="4" type="ORF">CHGG_07570</name>
</gene>
<reference evidence="5" key="1">
    <citation type="journal article" date="2015" name="Genome Announc.">
        <title>Draft genome sequence of the cellulolytic fungus Chaetomium globosum.</title>
        <authorList>
            <person name="Cuomo C.A."/>
            <person name="Untereiner W.A."/>
            <person name="Ma L.-J."/>
            <person name="Grabherr M."/>
            <person name="Birren B.W."/>
        </authorList>
    </citation>
    <scope>NUCLEOTIDE SEQUENCE [LARGE SCALE GENOMIC DNA]</scope>
    <source>
        <strain evidence="5">ATCC 6205 / CBS 148.51 / DSM 1962 / NBRC 6347 / NRRL 1970</strain>
    </source>
</reference>